<feature type="transmembrane region" description="Helical" evidence="1">
    <location>
        <begin position="240"/>
        <end position="261"/>
    </location>
</feature>
<feature type="transmembrane region" description="Helical" evidence="1">
    <location>
        <begin position="54"/>
        <end position="74"/>
    </location>
</feature>
<reference evidence="3" key="1">
    <citation type="submission" date="2018-04" db="EMBL/GenBank/DDBJ databases">
        <title>Whole genome sequencing of Hypsizygus marmoreus.</title>
        <authorList>
            <person name="Choi I.-G."/>
            <person name="Min B."/>
            <person name="Kim J.-G."/>
            <person name="Kim S."/>
            <person name="Oh Y.-L."/>
            <person name="Kong W.-S."/>
            <person name="Park H."/>
            <person name="Jeong J."/>
            <person name="Song E.-S."/>
        </authorList>
    </citation>
    <scope>NUCLEOTIDE SEQUENCE [LARGE SCALE GENOMIC DNA]</scope>
    <source>
        <strain evidence="3">51987-8</strain>
    </source>
</reference>
<keyword evidence="4" id="KW-1185">Reference proteome</keyword>
<feature type="transmembrane region" description="Helical" evidence="1">
    <location>
        <begin position="215"/>
        <end position="234"/>
    </location>
</feature>
<keyword evidence="1" id="KW-0472">Membrane</keyword>
<keyword evidence="1" id="KW-1133">Transmembrane helix</keyword>
<evidence type="ECO:0000256" key="1">
    <source>
        <dbReference type="SAM" id="Phobius"/>
    </source>
</evidence>
<keyword evidence="1" id="KW-0812">Transmembrane</keyword>
<name>A0A369J5V6_HYPMA</name>
<feature type="domain" description="DUF6533" evidence="2">
    <location>
        <begin position="19"/>
        <end position="64"/>
    </location>
</feature>
<dbReference type="InParanoid" id="A0A369J5V6"/>
<feature type="transmembrane region" description="Helical" evidence="1">
    <location>
        <begin position="169"/>
        <end position="188"/>
    </location>
</feature>
<protein>
    <recommendedName>
        <fullName evidence="2">DUF6533 domain-containing protein</fullName>
    </recommendedName>
</protein>
<proteinExistence type="predicted"/>
<evidence type="ECO:0000313" key="3">
    <source>
        <dbReference type="EMBL" id="RDB17439.1"/>
    </source>
</evidence>
<organism evidence="3 4">
    <name type="scientific">Hypsizygus marmoreus</name>
    <name type="common">White beech mushroom</name>
    <name type="synonym">Agaricus marmoreus</name>
    <dbReference type="NCBI Taxonomy" id="39966"/>
    <lineage>
        <taxon>Eukaryota</taxon>
        <taxon>Fungi</taxon>
        <taxon>Dikarya</taxon>
        <taxon>Basidiomycota</taxon>
        <taxon>Agaricomycotina</taxon>
        <taxon>Agaricomycetes</taxon>
        <taxon>Agaricomycetidae</taxon>
        <taxon>Agaricales</taxon>
        <taxon>Tricholomatineae</taxon>
        <taxon>Lyophyllaceae</taxon>
        <taxon>Hypsizygus</taxon>
    </lineage>
</organism>
<gene>
    <name evidence="3" type="ORF">Hypma_001612</name>
</gene>
<evidence type="ECO:0000259" key="2">
    <source>
        <dbReference type="Pfam" id="PF20151"/>
    </source>
</evidence>
<feature type="transmembrane region" description="Helical" evidence="1">
    <location>
        <begin position="119"/>
        <end position="142"/>
    </location>
</feature>
<dbReference type="EMBL" id="LUEZ02000112">
    <property type="protein sequence ID" value="RDB17439.1"/>
    <property type="molecule type" value="Genomic_DNA"/>
</dbReference>
<dbReference type="OrthoDB" id="3349377at2759"/>
<evidence type="ECO:0000313" key="4">
    <source>
        <dbReference type="Proteomes" id="UP000076154"/>
    </source>
</evidence>
<dbReference type="InterPro" id="IPR045340">
    <property type="entry name" value="DUF6533"/>
</dbReference>
<dbReference type="Pfam" id="PF20151">
    <property type="entry name" value="DUF6533"/>
    <property type="match status" value="1"/>
</dbReference>
<dbReference type="AlphaFoldDB" id="A0A369J5V6"/>
<accession>A0A369J5V6</accession>
<sequence>MSIVDLFSSAIQDIQSTRYAQLASGTIILYDHLVTIDEEVELIWSSSWSWGKGLFILNRYYALISVIVNTYGLFSPHLTSFVRLHFFRWQGWTGLIACMIAEVILQMRLYAMYSLNKKILLLMGGCFIIATSACATVMGTVLSKISAAAVQLTPEIIFCVPSDVSTHFFAFWIPMLAFETLLCGLAIFKGYQTFKSSSSPFLSGKHLVSILIRDSILYFLVMFATYLTNLLVWITARQTLLEIPIGFSVALSCVMGNRIILNVREVNREMEHARSTSQKLPSHLSSTRETYSTRSRSIVIPGESTLSQFEMAQLRAIRADR</sequence>
<dbReference type="Proteomes" id="UP000076154">
    <property type="component" value="Unassembled WGS sequence"/>
</dbReference>
<feature type="transmembrane region" description="Helical" evidence="1">
    <location>
        <begin position="86"/>
        <end position="107"/>
    </location>
</feature>
<comment type="caution">
    <text evidence="3">The sequence shown here is derived from an EMBL/GenBank/DDBJ whole genome shotgun (WGS) entry which is preliminary data.</text>
</comment>